<accession>A0A852CQK3</accession>
<protein>
    <recommendedName>
        <fullName evidence="2">Galectin</fullName>
    </recommendedName>
</protein>
<dbReference type="PROSITE" id="PS51304">
    <property type="entry name" value="GALECTIN"/>
    <property type="match status" value="1"/>
</dbReference>
<keyword evidence="5" id="KW-1185">Reference proteome</keyword>
<organism evidence="4 5">
    <name type="scientific">Ramphastos sulfuratus</name>
    <dbReference type="NCBI Taxonomy" id="322582"/>
    <lineage>
        <taxon>Eukaryota</taxon>
        <taxon>Metazoa</taxon>
        <taxon>Chordata</taxon>
        <taxon>Craniata</taxon>
        <taxon>Vertebrata</taxon>
        <taxon>Euteleostomi</taxon>
        <taxon>Archelosauria</taxon>
        <taxon>Archosauria</taxon>
        <taxon>Dinosauria</taxon>
        <taxon>Saurischia</taxon>
        <taxon>Theropoda</taxon>
        <taxon>Coelurosauria</taxon>
        <taxon>Aves</taxon>
        <taxon>Neognathae</taxon>
        <taxon>Neoaves</taxon>
        <taxon>Telluraves</taxon>
        <taxon>Coraciimorphae</taxon>
        <taxon>Piciformes</taxon>
        <taxon>Ramphastidae</taxon>
        <taxon>Ramphastos</taxon>
    </lineage>
</organism>
<dbReference type="InterPro" id="IPR013320">
    <property type="entry name" value="ConA-like_dom_sf"/>
</dbReference>
<sequence>TAWVPWHRFHVNLVSSSSGCILLHLNPRLREAVLVRNTQQGGQWGTEERHLPGTMPFMRGHPFQVSL</sequence>
<dbReference type="PANTHER" id="PTHR11346:SF188">
    <property type="entry name" value="GALECTIN"/>
    <property type="match status" value="1"/>
</dbReference>
<dbReference type="GO" id="GO:0032689">
    <property type="term" value="P:negative regulation of type II interferon production"/>
    <property type="evidence" value="ECO:0007669"/>
    <property type="project" value="TreeGrafter"/>
</dbReference>
<feature type="non-terminal residue" evidence="4">
    <location>
        <position position="1"/>
    </location>
</feature>
<feature type="non-terminal residue" evidence="4">
    <location>
        <position position="67"/>
    </location>
</feature>
<dbReference type="GO" id="GO:0005634">
    <property type="term" value="C:nucleus"/>
    <property type="evidence" value="ECO:0007669"/>
    <property type="project" value="TreeGrafter"/>
</dbReference>
<gene>
    <name evidence="4" type="primary">Lgals9</name>
    <name evidence="4" type="ORF">RAMSUL_R14920</name>
</gene>
<evidence type="ECO:0000259" key="3">
    <source>
        <dbReference type="PROSITE" id="PS51304"/>
    </source>
</evidence>
<dbReference type="SUPFAM" id="SSF49899">
    <property type="entry name" value="Concanavalin A-like lectins/glucanases"/>
    <property type="match status" value="1"/>
</dbReference>
<reference evidence="4" key="1">
    <citation type="submission" date="2019-09" db="EMBL/GenBank/DDBJ databases">
        <title>Bird 10,000 Genomes (B10K) Project - Family phase.</title>
        <authorList>
            <person name="Zhang G."/>
        </authorList>
    </citation>
    <scope>NUCLEOTIDE SEQUENCE</scope>
    <source>
        <strain evidence="4">B10K-DU-001-30</strain>
        <tissue evidence="4">Muscle</tissue>
    </source>
</reference>
<dbReference type="PANTHER" id="PTHR11346">
    <property type="entry name" value="GALECTIN"/>
    <property type="match status" value="1"/>
</dbReference>
<dbReference type="Pfam" id="PF00337">
    <property type="entry name" value="Gal-bind_lectin"/>
    <property type="match status" value="1"/>
</dbReference>
<dbReference type="GO" id="GO:0016936">
    <property type="term" value="F:galactoside binding"/>
    <property type="evidence" value="ECO:0007669"/>
    <property type="project" value="TreeGrafter"/>
</dbReference>
<proteinExistence type="predicted"/>
<dbReference type="Proteomes" id="UP000611227">
    <property type="component" value="Unassembled WGS sequence"/>
</dbReference>
<dbReference type="InterPro" id="IPR001079">
    <property type="entry name" value="Galectin_CRD"/>
</dbReference>
<evidence type="ECO:0000256" key="1">
    <source>
        <dbReference type="ARBA" id="ARBA00022734"/>
    </source>
</evidence>
<dbReference type="CDD" id="cd00070">
    <property type="entry name" value="GLECT"/>
    <property type="match status" value="1"/>
</dbReference>
<feature type="domain" description="Galectin" evidence="3">
    <location>
        <begin position="1"/>
        <end position="67"/>
    </location>
</feature>
<dbReference type="InterPro" id="IPR044156">
    <property type="entry name" value="Galectin-like"/>
</dbReference>
<dbReference type="GO" id="GO:2000562">
    <property type="term" value="P:negative regulation of CD4-positive, alpha-beta T cell proliferation"/>
    <property type="evidence" value="ECO:0007669"/>
    <property type="project" value="TreeGrafter"/>
</dbReference>
<dbReference type="GO" id="GO:0030246">
    <property type="term" value="F:carbohydrate binding"/>
    <property type="evidence" value="ECO:0007669"/>
    <property type="project" value="UniProtKB-UniRule"/>
</dbReference>
<keyword evidence="1 2" id="KW-0430">Lectin</keyword>
<name>A0A852CQK3_9PICI</name>
<evidence type="ECO:0000313" key="4">
    <source>
        <dbReference type="EMBL" id="NXP83468.1"/>
    </source>
</evidence>
<dbReference type="Gene3D" id="2.60.120.200">
    <property type="match status" value="1"/>
</dbReference>
<comment type="caution">
    <text evidence="4">The sequence shown here is derived from an EMBL/GenBank/DDBJ whole genome shotgun (WGS) entry which is preliminary data.</text>
</comment>
<dbReference type="EMBL" id="WBNM01073860">
    <property type="protein sequence ID" value="NXP83468.1"/>
    <property type="molecule type" value="Genomic_DNA"/>
</dbReference>
<dbReference type="GO" id="GO:0010628">
    <property type="term" value="P:positive regulation of gene expression"/>
    <property type="evidence" value="ECO:0007669"/>
    <property type="project" value="TreeGrafter"/>
</dbReference>
<evidence type="ECO:0000313" key="5">
    <source>
        <dbReference type="Proteomes" id="UP000611227"/>
    </source>
</evidence>
<dbReference type="AlphaFoldDB" id="A0A852CQK3"/>
<dbReference type="GO" id="GO:0005829">
    <property type="term" value="C:cytosol"/>
    <property type="evidence" value="ECO:0007669"/>
    <property type="project" value="TreeGrafter"/>
</dbReference>
<evidence type="ECO:0000256" key="2">
    <source>
        <dbReference type="RuleBase" id="RU102079"/>
    </source>
</evidence>